<evidence type="ECO:0000313" key="2">
    <source>
        <dbReference type="EMBL" id="KFN45283.1"/>
    </source>
</evidence>
<keyword evidence="3" id="KW-1185">Reference proteome</keyword>
<organism evidence="2 3">
    <name type="scientific">Arenimonas composti TR7-09 = DSM 18010</name>
    <dbReference type="NCBI Taxonomy" id="1121013"/>
    <lineage>
        <taxon>Bacteria</taxon>
        <taxon>Pseudomonadati</taxon>
        <taxon>Pseudomonadota</taxon>
        <taxon>Gammaproteobacteria</taxon>
        <taxon>Lysobacterales</taxon>
        <taxon>Lysobacteraceae</taxon>
        <taxon>Arenimonas</taxon>
    </lineage>
</organism>
<evidence type="ECO:0008006" key="4">
    <source>
        <dbReference type="Google" id="ProtNLM"/>
    </source>
</evidence>
<dbReference type="OrthoDB" id="7063662at2"/>
<evidence type="ECO:0000313" key="3">
    <source>
        <dbReference type="Proteomes" id="UP000029391"/>
    </source>
</evidence>
<dbReference type="EMBL" id="AWXU01000095">
    <property type="protein sequence ID" value="KFN45283.1"/>
    <property type="molecule type" value="Genomic_DNA"/>
</dbReference>
<name>A0A091AY85_9GAMM</name>
<sequence length="113" mass="12226">MKVQTLSLAFASVLLLQAAPVAASGDTLLVERVQAEPAFTLPTRGTTMAQVEARFGAPARKHAPVAGPNSTRFNPPITRWDYADFSVYFEHSHVVDAVLRKASPEEVGPRPVQ</sequence>
<protein>
    <recommendedName>
        <fullName evidence="4">Phosphodiesterase</fullName>
    </recommendedName>
</protein>
<accession>A0A091AY85</accession>
<dbReference type="eggNOG" id="ENOG5033G87">
    <property type="taxonomic scope" value="Bacteria"/>
</dbReference>
<dbReference type="RefSeq" id="WP_026816109.1">
    <property type="nucleotide sequence ID" value="NZ_AUFF01000001.1"/>
</dbReference>
<dbReference type="AlphaFoldDB" id="A0A091AY85"/>
<feature type="chain" id="PRO_5001869123" description="Phosphodiesterase" evidence="1">
    <location>
        <begin position="24"/>
        <end position="113"/>
    </location>
</feature>
<gene>
    <name evidence="2" type="ORF">P873_02350</name>
</gene>
<keyword evidence="1" id="KW-0732">Signal</keyword>
<evidence type="ECO:0000256" key="1">
    <source>
        <dbReference type="SAM" id="SignalP"/>
    </source>
</evidence>
<comment type="caution">
    <text evidence="2">The sequence shown here is derived from an EMBL/GenBank/DDBJ whole genome shotgun (WGS) entry which is preliminary data.</text>
</comment>
<reference evidence="2 3" key="1">
    <citation type="submission" date="2013-09" db="EMBL/GenBank/DDBJ databases">
        <title>Genome sequencing of Arenimonas composti.</title>
        <authorList>
            <person name="Chen F."/>
            <person name="Wang G."/>
        </authorList>
    </citation>
    <scope>NUCLEOTIDE SEQUENCE [LARGE SCALE GENOMIC DNA]</scope>
    <source>
        <strain evidence="2 3">TR7-09</strain>
    </source>
</reference>
<dbReference type="STRING" id="1121013.GCA_000426365_00625"/>
<feature type="signal peptide" evidence="1">
    <location>
        <begin position="1"/>
        <end position="23"/>
    </location>
</feature>
<proteinExistence type="predicted"/>
<dbReference type="Proteomes" id="UP000029391">
    <property type="component" value="Unassembled WGS sequence"/>
</dbReference>